<evidence type="ECO:0000313" key="2">
    <source>
        <dbReference type="Ensembl" id="ENSSPUP00000023327.1"/>
    </source>
</evidence>
<dbReference type="GO" id="GO:0070652">
    <property type="term" value="C:HAUS complex"/>
    <property type="evidence" value="ECO:0007669"/>
    <property type="project" value="InterPro"/>
</dbReference>
<reference evidence="2" key="2">
    <citation type="submission" date="2025-09" db="UniProtKB">
        <authorList>
            <consortium name="Ensembl"/>
        </authorList>
    </citation>
    <scope>IDENTIFICATION</scope>
</reference>
<evidence type="ECO:0008006" key="4">
    <source>
        <dbReference type="Google" id="ProtNLM"/>
    </source>
</evidence>
<feature type="compositionally biased region" description="Polar residues" evidence="1">
    <location>
        <begin position="197"/>
        <end position="207"/>
    </location>
</feature>
<feature type="region of interest" description="Disordered" evidence="1">
    <location>
        <begin position="311"/>
        <end position="338"/>
    </location>
</feature>
<dbReference type="GO" id="GO:1990498">
    <property type="term" value="C:mitotic spindle microtubule"/>
    <property type="evidence" value="ECO:0007669"/>
    <property type="project" value="TreeGrafter"/>
</dbReference>
<dbReference type="GeneTree" id="ENSGT00390000008250"/>
<evidence type="ECO:0000313" key="3">
    <source>
        <dbReference type="Proteomes" id="UP000694392"/>
    </source>
</evidence>
<dbReference type="PANTHER" id="PTHR16151">
    <property type="entry name" value="HAUS AUGMIN-LIKE COMPLEX SUBUNIT 6"/>
    <property type="match status" value="1"/>
</dbReference>
<feature type="compositionally biased region" description="Basic and acidic residues" evidence="1">
    <location>
        <begin position="40"/>
        <end position="55"/>
    </location>
</feature>
<proteinExistence type="predicted"/>
<dbReference type="PANTHER" id="PTHR16151:SF2">
    <property type="entry name" value="HAUS AUGMIN-LIKE COMPLEX SUBUNIT 6"/>
    <property type="match status" value="1"/>
</dbReference>
<dbReference type="InterPro" id="IPR026797">
    <property type="entry name" value="HAUS_6"/>
</dbReference>
<dbReference type="Proteomes" id="UP000694392">
    <property type="component" value="Unplaced"/>
</dbReference>
<protein>
    <recommendedName>
        <fullName evidence="4">HAUS augmin-like complex subunit 6</fullName>
    </recommendedName>
</protein>
<reference evidence="2" key="1">
    <citation type="submission" date="2025-08" db="UniProtKB">
        <authorList>
            <consortium name="Ensembl"/>
        </authorList>
    </citation>
    <scope>IDENTIFICATION</scope>
</reference>
<organism evidence="2 3">
    <name type="scientific">Sphenodon punctatus</name>
    <name type="common">Tuatara</name>
    <name type="synonym">Hatteria punctata</name>
    <dbReference type="NCBI Taxonomy" id="8508"/>
    <lineage>
        <taxon>Eukaryota</taxon>
        <taxon>Metazoa</taxon>
        <taxon>Chordata</taxon>
        <taxon>Craniata</taxon>
        <taxon>Vertebrata</taxon>
        <taxon>Euteleostomi</taxon>
        <taxon>Lepidosauria</taxon>
        <taxon>Sphenodontia</taxon>
        <taxon>Sphenodontidae</taxon>
        <taxon>Sphenodon</taxon>
    </lineage>
</organism>
<feature type="compositionally biased region" description="Polar residues" evidence="1">
    <location>
        <begin position="311"/>
        <end position="323"/>
    </location>
</feature>
<dbReference type="GO" id="GO:0008017">
    <property type="term" value="F:microtubule binding"/>
    <property type="evidence" value="ECO:0007669"/>
    <property type="project" value="TreeGrafter"/>
</dbReference>
<name>A0A8D0HN60_SPHPU</name>
<dbReference type="GO" id="GO:0051225">
    <property type="term" value="P:spindle assembly"/>
    <property type="evidence" value="ECO:0007669"/>
    <property type="project" value="InterPro"/>
</dbReference>
<dbReference type="AlphaFoldDB" id="A0A8D0HN60"/>
<feature type="compositionally biased region" description="Basic and acidic residues" evidence="1">
    <location>
        <begin position="65"/>
        <end position="74"/>
    </location>
</feature>
<accession>A0A8D0HN60</accession>
<dbReference type="OMA" id="MTICICK"/>
<sequence length="490" mass="54307">MRCPESATISEVRNMMPFEKEENTGTSKGRKKYISQNLKPKGDTPRPLEAWKNKDTSVLGTTSPVKREDPRKKAQEQLAEEVADVVMSDFAQSSAGKGMSLEDLIGSLVSDPFLSKNQIPRTPENLITEIRRSWRKAIEDEDSSDAELAHAEIMTKKAPQDTEPAFQIQTDSSMACFMSFSRLSDLDDATALQEQVVTSYSSESPMQQPAAGKSDDKTHLEPRLTCVASNKSVLKTPEESVCPVVDKSIHNVLDYGTEEHVGTIDTLVPFLSQNSSGHTTLSWNASQMVGDTSSDSRDAIQFGILHETLPEQVSNTSLNSSKNVETDDEGTEEDNFRGSKSLAENLVKDEWTPVERKQYLQSIRSKLEALKKTASGNEEDSSPRTQFIRRRSELSVTPRSKETSDVFSPLVKLYSLDAEHIKTPCESHLERKLTLSPLIAFSPVQARQRSAMHKPGDFLLKLKGESLGTKESSSEANTCKDEAVSQLIEL</sequence>
<feature type="region of interest" description="Disordered" evidence="1">
    <location>
        <begin position="372"/>
        <end position="395"/>
    </location>
</feature>
<keyword evidence="3" id="KW-1185">Reference proteome</keyword>
<dbReference type="Ensembl" id="ENSSPUT00000024880.1">
    <property type="protein sequence ID" value="ENSSPUP00000023327.1"/>
    <property type="gene ID" value="ENSSPUG00000017894.1"/>
</dbReference>
<evidence type="ECO:0000256" key="1">
    <source>
        <dbReference type="SAM" id="MobiDB-lite"/>
    </source>
</evidence>
<feature type="region of interest" description="Disordered" evidence="1">
    <location>
        <begin position="197"/>
        <end position="220"/>
    </location>
</feature>
<feature type="region of interest" description="Disordered" evidence="1">
    <location>
        <begin position="1"/>
        <end position="74"/>
    </location>
</feature>